<evidence type="ECO:0000256" key="2">
    <source>
        <dbReference type="ARBA" id="ARBA00022803"/>
    </source>
</evidence>
<name>A0A1R0IQW6_SULTH</name>
<dbReference type="Gene3D" id="1.25.40.10">
    <property type="entry name" value="Tetratricopeptide repeat domain"/>
    <property type="match status" value="1"/>
</dbReference>
<accession>A0A1R0IQW6</accession>
<evidence type="ECO:0000256" key="1">
    <source>
        <dbReference type="ARBA" id="ARBA00022737"/>
    </source>
</evidence>
<dbReference type="InterPro" id="IPR011990">
    <property type="entry name" value="TPR-like_helical_dom_sf"/>
</dbReference>
<evidence type="ECO:0000313" key="5">
    <source>
        <dbReference type="Proteomes" id="UP000242705"/>
    </source>
</evidence>
<keyword evidence="2 3" id="KW-0802">TPR repeat</keyword>
<dbReference type="PROSITE" id="PS50005">
    <property type="entry name" value="TPR"/>
    <property type="match status" value="1"/>
</dbReference>
<reference evidence="4 5" key="1">
    <citation type="journal article" date="2014" name="BMC Genomics">
        <title>Comparison of environmental and isolate Sulfobacillus genomes reveals diverse carbon, sulfur, nitrogen, and hydrogen metabolisms.</title>
        <authorList>
            <person name="Justice N.B."/>
            <person name="Norman A."/>
            <person name="Brown C.T."/>
            <person name="Singh A."/>
            <person name="Thomas B.C."/>
            <person name="Banfield J.F."/>
        </authorList>
    </citation>
    <scope>NUCLEOTIDE SEQUENCE [LARGE SCALE GENOMIC DNA]</scope>
    <source>
        <strain evidence="4">AMDSBA5</strain>
    </source>
</reference>
<evidence type="ECO:0000313" key="4">
    <source>
        <dbReference type="EMBL" id="PSR29778.1"/>
    </source>
</evidence>
<feature type="repeat" description="TPR" evidence="3">
    <location>
        <begin position="43"/>
        <end position="76"/>
    </location>
</feature>
<protein>
    <submittedName>
        <fullName evidence="4">Tetratricopeptide repeat protein</fullName>
    </submittedName>
</protein>
<comment type="caution">
    <text evidence="4">The sequence shown here is derived from an EMBL/GenBank/DDBJ whole genome shotgun (WGS) entry which is preliminary data.</text>
</comment>
<dbReference type="AlphaFoldDB" id="A0A1R0IQW6"/>
<proteinExistence type="predicted"/>
<dbReference type="InterPro" id="IPR019734">
    <property type="entry name" value="TPR_rpt"/>
</dbReference>
<dbReference type="RefSeq" id="WP_020374838.1">
    <property type="nucleotide sequence ID" value="NZ_MDZD01000018.1"/>
</dbReference>
<keyword evidence="1" id="KW-0677">Repeat</keyword>
<sequence>MATKFSDKAEPHYLRAVHYEDLGRIEDAIREYRMANRIKKDLIPARKRLGDLLMRLGRIEEAIQQYQKATEITSQKRKWKRILVPDEDKYSLPQVLQSLAKAYEKLGQHDQVVITWQRITQSPPIHPGDDGIIAWAHQQLEREGIYEDHEK</sequence>
<dbReference type="InterPro" id="IPR013105">
    <property type="entry name" value="TPR_2"/>
</dbReference>
<dbReference type="EMBL" id="PXYX01000001">
    <property type="protein sequence ID" value="PSR29778.1"/>
    <property type="molecule type" value="Genomic_DNA"/>
</dbReference>
<dbReference type="Pfam" id="PF07719">
    <property type="entry name" value="TPR_2"/>
    <property type="match status" value="1"/>
</dbReference>
<organism evidence="4 5">
    <name type="scientific">Sulfobacillus thermosulfidooxidans</name>
    <dbReference type="NCBI Taxonomy" id="28034"/>
    <lineage>
        <taxon>Bacteria</taxon>
        <taxon>Bacillati</taxon>
        <taxon>Bacillota</taxon>
        <taxon>Clostridia</taxon>
        <taxon>Eubacteriales</taxon>
        <taxon>Clostridiales Family XVII. Incertae Sedis</taxon>
        <taxon>Sulfobacillus</taxon>
    </lineage>
</organism>
<gene>
    <name evidence="4" type="ORF">C7B47_00255</name>
</gene>
<evidence type="ECO:0000256" key="3">
    <source>
        <dbReference type="PROSITE-ProRule" id="PRU00339"/>
    </source>
</evidence>
<dbReference type="SMART" id="SM00028">
    <property type="entry name" value="TPR"/>
    <property type="match status" value="3"/>
</dbReference>
<dbReference type="SUPFAM" id="SSF48452">
    <property type="entry name" value="TPR-like"/>
    <property type="match status" value="1"/>
</dbReference>
<dbReference type="Proteomes" id="UP000242705">
    <property type="component" value="Unassembled WGS sequence"/>
</dbReference>